<accession>A0A1A9UP46</accession>
<proteinExistence type="predicted"/>
<evidence type="ECO:0000313" key="1">
    <source>
        <dbReference type="EnsemblMetazoa" id="GAUT010905-PA"/>
    </source>
</evidence>
<organism evidence="1 2">
    <name type="scientific">Glossina austeni</name>
    <name type="common">Savannah tsetse fly</name>
    <dbReference type="NCBI Taxonomy" id="7395"/>
    <lineage>
        <taxon>Eukaryota</taxon>
        <taxon>Metazoa</taxon>
        <taxon>Ecdysozoa</taxon>
        <taxon>Arthropoda</taxon>
        <taxon>Hexapoda</taxon>
        <taxon>Insecta</taxon>
        <taxon>Pterygota</taxon>
        <taxon>Neoptera</taxon>
        <taxon>Endopterygota</taxon>
        <taxon>Diptera</taxon>
        <taxon>Brachycera</taxon>
        <taxon>Muscomorpha</taxon>
        <taxon>Hippoboscoidea</taxon>
        <taxon>Glossinidae</taxon>
        <taxon>Glossina</taxon>
    </lineage>
</organism>
<sequence>MDRHSFCFSFLVFPFFVFPFYVSFTATQWTPSYNLLRPSRAIWFAVHIKVLIKSIGGDIRGFPLNLDLMYLACRNTYIKGKKKKKYKRFVYGYLKEEVPINETTNP</sequence>
<dbReference type="AlphaFoldDB" id="A0A1A9UP46"/>
<reference evidence="1" key="1">
    <citation type="submission" date="2020-05" db="UniProtKB">
        <authorList>
            <consortium name="EnsemblMetazoa"/>
        </authorList>
    </citation>
    <scope>IDENTIFICATION</scope>
    <source>
        <strain evidence="1">TTRI</strain>
    </source>
</reference>
<dbReference type="VEuPathDB" id="VectorBase:GAUT010905"/>
<name>A0A1A9UP46_GLOAU</name>
<keyword evidence="2" id="KW-1185">Reference proteome</keyword>
<evidence type="ECO:0000313" key="2">
    <source>
        <dbReference type="Proteomes" id="UP000078200"/>
    </source>
</evidence>
<dbReference type="EnsemblMetazoa" id="GAUT010905-RA">
    <property type="protein sequence ID" value="GAUT010905-PA"/>
    <property type="gene ID" value="GAUT010905"/>
</dbReference>
<protein>
    <submittedName>
        <fullName evidence="1">Uncharacterized protein</fullName>
    </submittedName>
</protein>
<dbReference type="Proteomes" id="UP000078200">
    <property type="component" value="Unassembled WGS sequence"/>
</dbReference>